<keyword evidence="8 9" id="KW-0472">Membrane</keyword>
<gene>
    <name evidence="10" type="ORF">TRIADDRAFT_59891</name>
</gene>
<sequence>MNDNPGDGEVIRQGSKISWLTFTLVCIFSMSSWIGTNGIWVETPLLVARTPGGLQLPAVLTIISHLGAIGPACYGLAYYYHPRRFNEAPFIYILLIVAVINSLALAIFWNKTFVAMSTFEHSVALYFIAFIFSFVGCMSIVTFLPYMADYPEIYITGIFIGDGLSSLIPGIAILIQDVTDGPKCHHHLNISKANGTTVSENPIFGPDTLFFIVFTFLLISLVSFTVLDHLPSSVRIYDRKIKKNIFRMQRDILNEAEIQLQARNGVSTSNETSDSESEQDGRCRRMKNRLFTSHINDSHYITPKMAKFCLPFCEEASNANMETSESERLSTNQDRYQTDNESNKAVEWVSHADKQRYIILLLTEGWAFCISNGVLPSIQPFSCLPYGLKTYHRTVASVAVTYPLSSVFAVLLFKYRSMTAVFYTSTLSRATGIFIITSAVMSPYPPLHNTVQGSILIVRQVRDKFVK</sequence>
<feature type="transmembrane region" description="Helical" evidence="9">
    <location>
        <begin position="56"/>
        <end position="78"/>
    </location>
</feature>
<evidence type="ECO:0000256" key="8">
    <source>
        <dbReference type="ARBA" id="ARBA00023136"/>
    </source>
</evidence>
<feature type="transmembrane region" description="Helical" evidence="9">
    <location>
        <begin position="357"/>
        <end position="375"/>
    </location>
</feature>
<keyword evidence="5 9" id="KW-1003">Cell membrane</keyword>
<dbReference type="Pfam" id="PF06237">
    <property type="entry name" value="SLC52_ribofla_tr"/>
    <property type="match status" value="2"/>
</dbReference>
<feature type="transmembrane region" description="Helical" evidence="9">
    <location>
        <begin position="420"/>
        <end position="441"/>
    </location>
</feature>
<dbReference type="STRING" id="10228.B3S6Q7"/>
<comment type="catalytic activity">
    <reaction evidence="1 9">
        <text>riboflavin(in) = riboflavin(out)</text>
        <dbReference type="Rhea" id="RHEA:35015"/>
        <dbReference type="ChEBI" id="CHEBI:57986"/>
    </reaction>
</comment>
<evidence type="ECO:0000313" key="10">
    <source>
        <dbReference type="EMBL" id="EDV21803.1"/>
    </source>
</evidence>
<dbReference type="InParanoid" id="B3S6Q7"/>
<dbReference type="OMA" id="HINDSHY"/>
<proteinExistence type="inferred from homology"/>
<keyword evidence="11" id="KW-1185">Reference proteome</keyword>
<evidence type="ECO:0000256" key="2">
    <source>
        <dbReference type="ARBA" id="ARBA00004651"/>
    </source>
</evidence>
<evidence type="ECO:0000256" key="3">
    <source>
        <dbReference type="ARBA" id="ARBA00006366"/>
    </source>
</evidence>
<dbReference type="CTD" id="6757164"/>
<evidence type="ECO:0000256" key="6">
    <source>
        <dbReference type="ARBA" id="ARBA00022692"/>
    </source>
</evidence>
<evidence type="ECO:0000256" key="1">
    <source>
        <dbReference type="ARBA" id="ARBA00000215"/>
    </source>
</evidence>
<dbReference type="RefSeq" id="XP_002115951.1">
    <property type="nucleotide sequence ID" value="XM_002115915.1"/>
</dbReference>
<protein>
    <recommendedName>
        <fullName evidence="9">Riboflavin transporter</fullName>
    </recommendedName>
</protein>
<comment type="similarity">
    <text evidence="3 9">Belongs to the riboflavin transporter family.</text>
</comment>
<evidence type="ECO:0000256" key="9">
    <source>
        <dbReference type="RuleBase" id="RU368035"/>
    </source>
</evidence>
<comment type="subcellular location">
    <subcellularLocation>
        <location evidence="2 9">Cell membrane</location>
        <topology evidence="2 9">Multi-pass membrane protein</topology>
    </subcellularLocation>
</comment>
<feature type="transmembrane region" description="Helical" evidence="9">
    <location>
        <begin position="124"/>
        <end position="146"/>
    </location>
</feature>
<accession>B3S6Q7</accession>
<dbReference type="eggNOG" id="KOG4255">
    <property type="taxonomic scope" value="Eukaryota"/>
</dbReference>
<dbReference type="PANTHER" id="PTHR12929">
    <property type="entry name" value="SOLUTE CARRIER FAMILY 52"/>
    <property type="match status" value="1"/>
</dbReference>
<dbReference type="AlphaFoldDB" id="B3S6Q7"/>
<dbReference type="GO" id="GO:0032217">
    <property type="term" value="F:riboflavin transmembrane transporter activity"/>
    <property type="evidence" value="ECO:0000318"/>
    <property type="project" value="GO_Central"/>
</dbReference>
<feature type="transmembrane region" description="Helical" evidence="9">
    <location>
        <begin position="90"/>
        <end position="109"/>
    </location>
</feature>
<dbReference type="PANTHER" id="PTHR12929:SF10">
    <property type="entry name" value="RIBOFLAVIN TRANSPORTER"/>
    <property type="match status" value="1"/>
</dbReference>
<keyword evidence="6 9" id="KW-0812">Transmembrane</keyword>
<organism evidence="10 11">
    <name type="scientific">Trichoplax adhaerens</name>
    <name type="common">Trichoplax reptans</name>
    <dbReference type="NCBI Taxonomy" id="10228"/>
    <lineage>
        <taxon>Eukaryota</taxon>
        <taxon>Metazoa</taxon>
        <taxon>Placozoa</taxon>
        <taxon>Uniplacotomia</taxon>
        <taxon>Trichoplacea</taxon>
        <taxon>Trichoplacidae</taxon>
        <taxon>Trichoplax</taxon>
    </lineage>
</organism>
<dbReference type="HOGENOM" id="CLU_034789_1_0_1"/>
<feature type="transmembrane region" description="Helical" evidence="9">
    <location>
        <begin position="17"/>
        <end position="36"/>
    </location>
</feature>
<feature type="transmembrane region" description="Helical" evidence="9">
    <location>
        <begin position="153"/>
        <end position="175"/>
    </location>
</feature>
<dbReference type="GO" id="GO:0032218">
    <property type="term" value="P:riboflavin transport"/>
    <property type="evidence" value="ECO:0000318"/>
    <property type="project" value="GO_Central"/>
</dbReference>
<dbReference type="Proteomes" id="UP000009022">
    <property type="component" value="Unassembled WGS sequence"/>
</dbReference>
<evidence type="ECO:0000256" key="4">
    <source>
        <dbReference type="ARBA" id="ARBA00022448"/>
    </source>
</evidence>
<dbReference type="EMBL" id="DS985252">
    <property type="protein sequence ID" value="EDV21803.1"/>
    <property type="molecule type" value="Genomic_DNA"/>
</dbReference>
<reference evidence="10 11" key="1">
    <citation type="journal article" date="2008" name="Nature">
        <title>The Trichoplax genome and the nature of placozoans.</title>
        <authorList>
            <person name="Srivastava M."/>
            <person name="Begovic E."/>
            <person name="Chapman J."/>
            <person name="Putnam N.H."/>
            <person name="Hellsten U."/>
            <person name="Kawashima T."/>
            <person name="Kuo A."/>
            <person name="Mitros T."/>
            <person name="Salamov A."/>
            <person name="Carpenter M.L."/>
            <person name="Signorovitch A.Y."/>
            <person name="Moreno M.A."/>
            <person name="Kamm K."/>
            <person name="Grimwood J."/>
            <person name="Schmutz J."/>
            <person name="Shapiro H."/>
            <person name="Grigoriev I.V."/>
            <person name="Buss L.W."/>
            <person name="Schierwater B."/>
            <person name="Dellaporta S.L."/>
            <person name="Rokhsar D.S."/>
        </authorList>
    </citation>
    <scope>NUCLEOTIDE SEQUENCE [LARGE SCALE GENOMIC DNA]</scope>
    <source>
        <strain evidence="10 11">Grell-BS-1999</strain>
    </source>
</reference>
<keyword evidence="7 9" id="KW-1133">Transmembrane helix</keyword>
<evidence type="ECO:0000256" key="5">
    <source>
        <dbReference type="ARBA" id="ARBA00022475"/>
    </source>
</evidence>
<comment type="function">
    <text evidence="9">Plasma membrane transporter mediating the uptake by cells of the water soluble vitamin B2/riboflavin that plays a key role in biochemical oxidation-reduction reactions of the carbohydrate, lipid, and amino acid metabolism.</text>
</comment>
<dbReference type="PhylomeDB" id="B3S6Q7"/>
<evidence type="ECO:0000256" key="7">
    <source>
        <dbReference type="ARBA" id="ARBA00022989"/>
    </source>
</evidence>
<dbReference type="GeneID" id="6757164"/>
<evidence type="ECO:0000313" key="11">
    <source>
        <dbReference type="Proteomes" id="UP000009022"/>
    </source>
</evidence>
<dbReference type="GO" id="GO:0005886">
    <property type="term" value="C:plasma membrane"/>
    <property type="evidence" value="ECO:0000318"/>
    <property type="project" value="GO_Central"/>
</dbReference>
<feature type="transmembrane region" description="Helical" evidence="9">
    <location>
        <begin position="395"/>
        <end position="413"/>
    </location>
</feature>
<name>B3S6Q7_TRIAD</name>
<dbReference type="InterPro" id="IPR009357">
    <property type="entry name" value="Riboflavin_transptr"/>
</dbReference>
<feature type="transmembrane region" description="Helical" evidence="9">
    <location>
        <begin position="209"/>
        <end position="230"/>
    </location>
</feature>
<dbReference type="KEGG" id="tad:TRIADDRAFT_59891"/>
<dbReference type="OrthoDB" id="9995836at2759"/>
<keyword evidence="4 9" id="KW-0813">Transport</keyword>